<gene>
    <name evidence="6" type="ORF">ABIE13_005345</name>
</gene>
<evidence type="ECO:0000313" key="7">
    <source>
        <dbReference type="Proteomes" id="UP001549320"/>
    </source>
</evidence>
<keyword evidence="7" id="KW-1185">Reference proteome</keyword>
<keyword evidence="3" id="KW-0238">DNA-binding</keyword>
<dbReference type="InterPro" id="IPR005119">
    <property type="entry name" value="LysR_subst-bd"/>
</dbReference>
<dbReference type="PRINTS" id="PR00039">
    <property type="entry name" value="HTHLYSR"/>
</dbReference>
<accession>A0ABV2QGN6</accession>
<name>A0ABV2QGN6_9BURK</name>
<dbReference type="PROSITE" id="PS50931">
    <property type="entry name" value="HTH_LYSR"/>
    <property type="match status" value="1"/>
</dbReference>
<evidence type="ECO:0000256" key="4">
    <source>
        <dbReference type="ARBA" id="ARBA00023163"/>
    </source>
</evidence>
<dbReference type="Proteomes" id="UP001549320">
    <property type="component" value="Unassembled WGS sequence"/>
</dbReference>
<protein>
    <submittedName>
        <fullName evidence="6">LysR family transcriptional regulator of abg operon</fullName>
    </submittedName>
</protein>
<proteinExistence type="inferred from homology"/>
<dbReference type="EMBL" id="JBEPSH010000015">
    <property type="protein sequence ID" value="MET4580205.1"/>
    <property type="molecule type" value="Genomic_DNA"/>
</dbReference>
<dbReference type="SUPFAM" id="SSF46785">
    <property type="entry name" value="Winged helix' DNA-binding domain"/>
    <property type="match status" value="1"/>
</dbReference>
<dbReference type="Pfam" id="PF00126">
    <property type="entry name" value="HTH_1"/>
    <property type="match status" value="1"/>
</dbReference>
<evidence type="ECO:0000256" key="3">
    <source>
        <dbReference type="ARBA" id="ARBA00023125"/>
    </source>
</evidence>
<comment type="similarity">
    <text evidence="1">Belongs to the LysR transcriptional regulatory family.</text>
</comment>
<dbReference type="InterPro" id="IPR000847">
    <property type="entry name" value="LysR_HTH_N"/>
</dbReference>
<evidence type="ECO:0000259" key="5">
    <source>
        <dbReference type="PROSITE" id="PS50931"/>
    </source>
</evidence>
<reference evidence="6 7" key="1">
    <citation type="submission" date="2024-06" db="EMBL/GenBank/DDBJ databases">
        <title>Sorghum-associated microbial communities from plants grown in Nebraska, USA.</title>
        <authorList>
            <person name="Schachtman D."/>
        </authorList>
    </citation>
    <scope>NUCLEOTIDE SEQUENCE [LARGE SCALE GENOMIC DNA]</scope>
    <source>
        <strain evidence="6 7">2709</strain>
    </source>
</reference>
<keyword evidence="2" id="KW-0805">Transcription regulation</keyword>
<dbReference type="Gene3D" id="3.40.190.10">
    <property type="entry name" value="Periplasmic binding protein-like II"/>
    <property type="match status" value="1"/>
</dbReference>
<comment type="caution">
    <text evidence="6">The sequence shown here is derived from an EMBL/GenBank/DDBJ whole genome shotgun (WGS) entry which is preliminary data.</text>
</comment>
<dbReference type="RefSeq" id="WP_354448959.1">
    <property type="nucleotide sequence ID" value="NZ_JBEPSH010000015.1"/>
</dbReference>
<dbReference type="InterPro" id="IPR036388">
    <property type="entry name" value="WH-like_DNA-bd_sf"/>
</dbReference>
<dbReference type="Pfam" id="PF03466">
    <property type="entry name" value="LysR_substrate"/>
    <property type="match status" value="1"/>
</dbReference>
<dbReference type="Gene3D" id="1.10.10.10">
    <property type="entry name" value="Winged helix-like DNA-binding domain superfamily/Winged helix DNA-binding domain"/>
    <property type="match status" value="1"/>
</dbReference>
<evidence type="ECO:0000256" key="1">
    <source>
        <dbReference type="ARBA" id="ARBA00009437"/>
    </source>
</evidence>
<evidence type="ECO:0000313" key="6">
    <source>
        <dbReference type="EMBL" id="MET4580205.1"/>
    </source>
</evidence>
<sequence>MDWRNLELLRYVVESGGFTAAARLAGVSQPAVSQAMRRLENQLGLPLFERHGRRQIPTAKALELSQAMGMAEDHLRPVFSDPARTRSPSDDRVVRVGLAPAAGLLYGPGMVNVLARSGSTGSGPRMSIVTGSAPEMLNTLKLGELDLVIAPRPRGIHDDMLCDHLMYVSQPLIYCRQGHPLAAATSLREISRAQWVVAGQSGTPGNVVEEAFRVRHWPQPQIAVQCTDYAMLVQIVAGSDLLGVVSHPRLVAQSTQQAIVALSVDEGLPHYDVCLFWPRRIPRHSALVRRLIENLKAGSSMGGQDPSGLHGQAPGT</sequence>
<dbReference type="SUPFAM" id="SSF53850">
    <property type="entry name" value="Periplasmic binding protein-like II"/>
    <property type="match status" value="1"/>
</dbReference>
<feature type="domain" description="HTH lysR-type" evidence="5">
    <location>
        <begin position="1"/>
        <end position="58"/>
    </location>
</feature>
<organism evidence="6 7">
    <name type="scientific">Ottowia thiooxydans</name>
    <dbReference type="NCBI Taxonomy" id="219182"/>
    <lineage>
        <taxon>Bacteria</taxon>
        <taxon>Pseudomonadati</taxon>
        <taxon>Pseudomonadota</taxon>
        <taxon>Betaproteobacteria</taxon>
        <taxon>Burkholderiales</taxon>
        <taxon>Comamonadaceae</taxon>
        <taxon>Ottowia</taxon>
    </lineage>
</organism>
<keyword evidence="4" id="KW-0804">Transcription</keyword>
<dbReference type="PANTHER" id="PTHR30126">
    <property type="entry name" value="HTH-TYPE TRANSCRIPTIONAL REGULATOR"/>
    <property type="match status" value="1"/>
</dbReference>
<dbReference type="InterPro" id="IPR036390">
    <property type="entry name" value="WH_DNA-bd_sf"/>
</dbReference>
<evidence type="ECO:0000256" key="2">
    <source>
        <dbReference type="ARBA" id="ARBA00023015"/>
    </source>
</evidence>
<dbReference type="PANTHER" id="PTHR30126:SF40">
    <property type="entry name" value="HTH-TYPE TRANSCRIPTIONAL REGULATOR GLTR"/>
    <property type="match status" value="1"/>
</dbReference>